<evidence type="ECO:0000256" key="5">
    <source>
        <dbReference type="ARBA" id="ARBA00008785"/>
    </source>
</evidence>
<dbReference type="FunFam" id="3.40.50.10380:FF:000003">
    <property type="entry name" value="NADP-dependent malic enzyme"/>
    <property type="match status" value="1"/>
</dbReference>
<dbReference type="InterPro" id="IPR001891">
    <property type="entry name" value="Malic_OxRdtase"/>
</dbReference>
<dbReference type="InterPro" id="IPR045213">
    <property type="entry name" value="Malic_NAD-bd_bact_type"/>
</dbReference>
<keyword evidence="8" id="KW-0511">Multifunctional enzyme</keyword>
<evidence type="ECO:0000256" key="4">
    <source>
        <dbReference type="ARBA" id="ARBA00008756"/>
    </source>
</evidence>
<dbReference type="InterPro" id="IPR042113">
    <property type="entry name" value="P_AcTrfase_dom1"/>
</dbReference>
<dbReference type="Pfam" id="PF00390">
    <property type="entry name" value="malic"/>
    <property type="match status" value="1"/>
</dbReference>
<feature type="active site" description="Proton acceptor" evidence="9">
    <location>
        <position position="94"/>
    </location>
</feature>
<dbReference type="SMART" id="SM01274">
    <property type="entry name" value="malic"/>
    <property type="match status" value="1"/>
</dbReference>
<comment type="similarity">
    <text evidence="5 12">Belongs to the malic enzymes family.</text>
</comment>
<dbReference type="Gene3D" id="3.40.50.10750">
    <property type="entry name" value="Isocitrate/Isopropylmalate dehydrogenase-like"/>
    <property type="match status" value="1"/>
</dbReference>
<dbReference type="PRINTS" id="PR00072">
    <property type="entry name" value="MALOXRDTASE"/>
</dbReference>
<comment type="similarity">
    <text evidence="3">In the N-terminal section; belongs to the malic enzymes family.</text>
</comment>
<dbReference type="SUPFAM" id="SSF53223">
    <property type="entry name" value="Aminoacid dehydrogenase-like, N-terminal domain"/>
    <property type="match status" value="1"/>
</dbReference>
<evidence type="ECO:0000259" key="13">
    <source>
        <dbReference type="SMART" id="SM00919"/>
    </source>
</evidence>
<keyword evidence="11" id="KW-0521">NADP</keyword>
<dbReference type="InterPro" id="IPR002505">
    <property type="entry name" value="PTA_PTB"/>
</dbReference>
<evidence type="ECO:0000256" key="2">
    <source>
        <dbReference type="ARBA" id="ARBA00001946"/>
    </source>
</evidence>
<dbReference type="GO" id="GO:0004473">
    <property type="term" value="F:malate dehydrogenase (decarboxylating) (NADP+) activity"/>
    <property type="evidence" value="ECO:0007669"/>
    <property type="project" value="UniProtKB-EC"/>
</dbReference>
<evidence type="ECO:0000256" key="11">
    <source>
        <dbReference type="PIRSR" id="PIRSR036684-3"/>
    </source>
</evidence>
<evidence type="ECO:0000313" key="16">
    <source>
        <dbReference type="Proteomes" id="UP000494115"/>
    </source>
</evidence>
<dbReference type="InterPro" id="IPR036291">
    <property type="entry name" value="NAD(P)-bd_dom_sf"/>
</dbReference>
<evidence type="ECO:0000256" key="7">
    <source>
        <dbReference type="ARBA" id="ARBA00023002"/>
    </source>
</evidence>
<dbReference type="InterPro" id="IPR012302">
    <property type="entry name" value="Malic_NAD-bd"/>
</dbReference>
<keyword evidence="6 10" id="KW-0479">Metal-binding</keyword>
<evidence type="ECO:0000256" key="10">
    <source>
        <dbReference type="PIRSR" id="PIRSR036684-2"/>
    </source>
</evidence>
<evidence type="ECO:0000256" key="12">
    <source>
        <dbReference type="RuleBase" id="RU003427"/>
    </source>
</evidence>
<dbReference type="EMBL" id="CADIKM010000055">
    <property type="protein sequence ID" value="CAB3803424.1"/>
    <property type="molecule type" value="Genomic_DNA"/>
</dbReference>
<accession>A0A6S7BKB4</accession>
<dbReference type="Pfam" id="PF03949">
    <property type="entry name" value="Malic_M"/>
    <property type="match status" value="1"/>
</dbReference>
<dbReference type="InterPro" id="IPR042112">
    <property type="entry name" value="P_AcTrfase_dom2"/>
</dbReference>
<feature type="binding site" evidence="11">
    <location>
        <position position="286"/>
    </location>
    <ligand>
        <name>a divalent metal cation</name>
        <dbReference type="ChEBI" id="CHEBI:60240"/>
    </ligand>
</feature>
<dbReference type="Gene3D" id="3.40.50.10380">
    <property type="entry name" value="Malic enzyme, N-terminal domain"/>
    <property type="match status" value="1"/>
</dbReference>
<dbReference type="GO" id="GO:0051287">
    <property type="term" value="F:NAD binding"/>
    <property type="evidence" value="ECO:0007669"/>
    <property type="project" value="InterPro"/>
</dbReference>
<dbReference type="PANTHER" id="PTHR43237">
    <property type="entry name" value="NADP-DEPENDENT MALIC ENZYME"/>
    <property type="match status" value="1"/>
</dbReference>
<feature type="binding site" evidence="11">
    <location>
        <begin position="76"/>
        <end position="83"/>
    </location>
    <ligand>
        <name>NADP(+)</name>
        <dbReference type="ChEBI" id="CHEBI:58349"/>
    </ligand>
</feature>
<evidence type="ECO:0000256" key="6">
    <source>
        <dbReference type="ARBA" id="ARBA00022723"/>
    </source>
</evidence>
<dbReference type="CDD" id="cd05311">
    <property type="entry name" value="NAD_bind_2_malic_enz"/>
    <property type="match status" value="1"/>
</dbReference>
<dbReference type="FunFam" id="3.40.50.720:FF:000095">
    <property type="entry name" value="NADP-dependent malic enzyme"/>
    <property type="match status" value="1"/>
</dbReference>
<dbReference type="Gene3D" id="3.40.50.720">
    <property type="entry name" value="NAD(P)-binding Rossmann-like Domain"/>
    <property type="match status" value="1"/>
</dbReference>
<reference evidence="15 16" key="1">
    <citation type="submission" date="2020-04" db="EMBL/GenBank/DDBJ databases">
        <authorList>
            <person name="De Canck E."/>
        </authorList>
    </citation>
    <scope>NUCLEOTIDE SEQUENCE [LARGE SCALE GENOMIC DNA]</scope>
    <source>
        <strain evidence="15 16">LMG 28138</strain>
    </source>
</reference>
<gene>
    <name evidence="15" type="primary">maeB_3</name>
    <name evidence="15" type="ORF">LMG28138_05350</name>
</gene>
<feature type="binding site" evidence="11">
    <location>
        <position position="162"/>
    </location>
    <ligand>
        <name>a divalent metal cation</name>
        <dbReference type="ChEBI" id="CHEBI:60240"/>
    </ligand>
</feature>
<keyword evidence="7 15" id="KW-0560">Oxidoreductase</keyword>
<dbReference type="Pfam" id="PF01515">
    <property type="entry name" value="PTA_PTB"/>
    <property type="match status" value="1"/>
</dbReference>
<dbReference type="PANTHER" id="PTHR43237:SF4">
    <property type="entry name" value="NADP-DEPENDENT MALIC ENZYME"/>
    <property type="match status" value="1"/>
</dbReference>
<dbReference type="InterPro" id="IPR037062">
    <property type="entry name" value="Malic_N_dom_sf"/>
</dbReference>
<dbReference type="InterPro" id="IPR046346">
    <property type="entry name" value="Aminoacid_DH-like_N_sf"/>
</dbReference>
<feature type="domain" description="Malic enzyme NAD-binding" evidence="13">
    <location>
        <begin position="163"/>
        <end position="400"/>
    </location>
</feature>
<dbReference type="GO" id="GO:0006108">
    <property type="term" value="P:malate metabolic process"/>
    <property type="evidence" value="ECO:0007669"/>
    <property type="project" value="InterPro"/>
</dbReference>
<evidence type="ECO:0000256" key="3">
    <source>
        <dbReference type="ARBA" id="ARBA00007686"/>
    </source>
</evidence>
<dbReference type="RefSeq" id="WP_175107915.1">
    <property type="nucleotide sequence ID" value="NZ_CADIKM010000055.1"/>
</dbReference>
<evidence type="ECO:0000313" key="15">
    <source>
        <dbReference type="EMBL" id="CAB3803424.1"/>
    </source>
</evidence>
<comment type="cofactor">
    <cofactor evidence="2">
        <name>Mg(2+)</name>
        <dbReference type="ChEBI" id="CHEBI:18420"/>
    </cofactor>
</comment>
<dbReference type="EC" id="1.1.1.40" evidence="15"/>
<dbReference type="InterPro" id="IPR012301">
    <property type="entry name" value="Malic_N_dom"/>
</dbReference>
<dbReference type="Gene3D" id="3.40.50.10950">
    <property type="match status" value="1"/>
</dbReference>
<evidence type="ECO:0000256" key="9">
    <source>
        <dbReference type="PIRSR" id="PIRSR036684-1"/>
    </source>
</evidence>
<sequence length="761" mass="81470">MDEQLKQSALAYHRYPRPGKISVTPTKPLSNGLDLSLAYSPGVAAACMAIYEDPQAADLYTSRSNLVGVVTNGTAVLGLGNIGPLAAKPVMEGKGCLFKKFAGIDVFDIELAESDPDKLVDAIAMLEPTLGGINLEDIKAPECFYIERKLRERMKIPVFHDDQHGTAIIASAAILNGLKVVGKKIGDVRLVCSGAGAAAIACLDLLVHLGLDKNKALVVDSKGVIHEGRDNLDPSKVRYAVKTDARTLAEAVDGSDVFLGCSAGGVLKPEVVASMGRQPLILALANPDPEIRPEEAKAVRPDAIIATGRSDYPNQVNNVLCFPFIFRGALDVGATTITEAMKLACVKAIAELAEEVDQGDEVAKAYEGQVLDFGPEYLIPKPFDPRLIMKIAPAVAKAAMESGVATRPIKDLDAYREHLAGTVYRTGMVMRPVFLAAKTQPARIVLAEGEDERALRAAQFVLLEKIAQPIIIGRPTVVEMRLRKLGSKMQPGKDFEIVDPENDPRFQTYWHEYHQIGARDGVSPDVAKAALRKFNTLIGALLVRLGDADGMICGLIDTYHSQLKFIEQVLGKQEGVEHFAAMNLLMMPGRNLFICDTYVNDVPTSEQLAEMAILAAREIEKFGITPKIALLSNSNFGSAPTASSRRMAAARALIAARAPELEVDGEMHGDAALSEVVRKAAFPGSTLHGEANLLIMPNVEAANITYNLLKMAGGEGVTVGPFLLGAAKPVHILTPAATVRRVINMTAIASANAAASKVVKK</sequence>
<feature type="binding site" evidence="10">
    <location>
        <position position="136"/>
    </location>
    <ligand>
        <name>a divalent metal cation</name>
        <dbReference type="ChEBI" id="CHEBI:60240"/>
    </ligand>
</feature>
<keyword evidence="16" id="KW-1185">Reference proteome</keyword>
<dbReference type="Proteomes" id="UP000494115">
    <property type="component" value="Unassembled WGS sequence"/>
</dbReference>
<evidence type="ECO:0000259" key="14">
    <source>
        <dbReference type="SMART" id="SM01274"/>
    </source>
</evidence>
<protein>
    <submittedName>
        <fullName evidence="15">NADP-dependent malic enzyme</fullName>
        <ecNumber evidence="15">1.1.1.40</ecNumber>
    </submittedName>
</protein>
<dbReference type="GO" id="GO:0016746">
    <property type="term" value="F:acyltransferase activity"/>
    <property type="evidence" value="ECO:0007669"/>
    <property type="project" value="InterPro"/>
</dbReference>
<dbReference type="GO" id="GO:0046872">
    <property type="term" value="F:metal ion binding"/>
    <property type="evidence" value="ECO:0007669"/>
    <property type="project" value="UniProtKB-KW"/>
</dbReference>
<dbReference type="SMART" id="SM00919">
    <property type="entry name" value="Malic_M"/>
    <property type="match status" value="1"/>
</dbReference>
<dbReference type="SUPFAM" id="SSF51735">
    <property type="entry name" value="NAD(P)-binding Rossmann-fold domains"/>
    <property type="match status" value="1"/>
</dbReference>
<name>A0A6S7BKB4_9BURK</name>
<dbReference type="SUPFAM" id="SSF53659">
    <property type="entry name" value="Isocitrate/Isopropylmalate dehydrogenase-like"/>
    <property type="match status" value="1"/>
</dbReference>
<dbReference type="PIRSF" id="PIRSF036684">
    <property type="entry name" value="ME_PTA"/>
    <property type="match status" value="1"/>
</dbReference>
<proteinExistence type="inferred from homology"/>
<dbReference type="InterPro" id="IPR012188">
    <property type="entry name" value="ME_PTA"/>
</dbReference>
<evidence type="ECO:0000256" key="1">
    <source>
        <dbReference type="ARBA" id="ARBA00001936"/>
    </source>
</evidence>
<feature type="binding site" evidence="10">
    <location>
        <position position="137"/>
    </location>
    <ligand>
        <name>a divalent metal cation</name>
        <dbReference type="ChEBI" id="CHEBI:60240"/>
    </ligand>
</feature>
<dbReference type="InterPro" id="IPR051674">
    <property type="entry name" value="Malate_Decarboxylase"/>
</dbReference>
<comment type="similarity">
    <text evidence="4">In the C-terminal section; belongs to the phosphate acetyltransferase and butyryltransferase family.</text>
</comment>
<dbReference type="AlphaFoldDB" id="A0A6S7BKB4"/>
<feature type="domain" description="Malic enzyme N-terminal" evidence="14">
    <location>
        <begin position="18"/>
        <end position="151"/>
    </location>
</feature>
<evidence type="ECO:0000256" key="8">
    <source>
        <dbReference type="ARBA" id="ARBA00023268"/>
    </source>
</evidence>
<comment type="cofactor">
    <cofactor evidence="1">
        <name>Mn(2+)</name>
        <dbReference type="ChEBI" id="CHEBI:29035"/>
    </cofactor>
</comment>
<organism evidence="15 16">
    <name type="scientific">Pararobbsia alpina</name>
    <dbReference type="NCBI Taxonomy" id="621374"/>
    <lineage>
        <taxon>Bacteria</taxon>
        <taxon>Pseudomonadati</taxon>
        <taxon>Pseudomonadota</taxon>
        <taxon>Betaproteobacteria</taxon>
        <taxon>Burkholderiales</taxon>
        <taxon>Burkholderiaceae</taxon>
        <taxon>Pararobbsia</taxon>
    </lineage>
</organism>